<dbReference type="AlphaFoldDB" id="A0A167DRU9"/>
<name>A0A167DRU9_COLIC</name>
<keyword evidence="3" id="KW-1185">Reference proteome</keyword>
<feature type="compositionally biased region" description="Basic and acidic residues" evidence="1">
    <location>
        <begin position="64"/>
        <end position="77"/>
    </location>
</feature>
<reference evidence="2 3" key="1">
    <citation type="submission" date="2015-06" db="EMBL/GenBank/DDBJ databases">
        <title>Survival trade-offs in plant roots during colonization by closely related pathogenic and mutualistic fungi.</title>
        <authorList>
            <person name="Hacquard S."/>
            <person name="Kracher B."/>
            <person name="Hiruma K."/>
            <person name="Weinman A."/>
            <person name="Muench P."/>
            <person name="Garrido Oter R."/>
            <person name="Ver Loren van Themaat E."/>
            <person name="Dallerey J.-F."/>
            <person name="Damm U."/>
            <person name="Henrissat B."/>
            <person name="Lespinet O."/>
            <person name="Thon M."/>
            <person name="Kemen E."/>
            <person name="McHardy A.C."/>
            <person name="Schulze-Lefert P."/>
            <person name="O'Connell R.J."/>
        </authorList>
    </citation>
    <scope>NUCLEOTIDE SEQUENCE [LARGE SCALE GENOMIC DNA]</scope>
    <source>
        <strain evidence="2 3">MAFF 238704</strain>
    </source>
</reference>
<comment type="caution">
    <text evidence="2">The sequence shown here is derived from an EMBL/GenBank/DDBJ whole genome shotgun (WGS) entry which is preliminary data.</text>
</comment>
<feature type="region of interest" description="Disordered" evidence="1">
    <location>
        <begin position="46"/>
        <end position="77"/>
    </location>
</feature>
<evidence type="ECO:0000313" key="2">
    <source>
        <dbReference type="EMBL" id="KZL84257.1"/>
    </source>
</evidence>
<dbReference type="EMBL" id="LFIW01000911">
    <property type="protein sequence ID" value="KZL84257.1"/>
    <property type="molecule type" value="Genomic_DNA"/>
</dbReference>
<organism evidence="2 3">
    <name type="scientific">Colletotrichum incanum</name>
    <name type="common">Soybean anthracnose fungus</name>
    <dbReference type="NCBI Taxonomy" id="1573173"/>
    <lineage>
        <taxon>Eukaryota</taxon>
        <taxon>Fungi</taxon>
        <taxon>Dikarya</taxon>
        <taxon>Ascomycota</taxon>
        <taxon>Pezizomycotina</taxon>
        <taxon>Sordariomycetes</taxon>
        <taxon>Hypocreomycetidae</taxon>
        <taxon>Glomerellales</taxon>
        <taxon>Glomerellaceae</taxon>
        <taxon>Colletotrichum</taxon>
        <taxon>Colletotrichum spaethianum species complex</taxon>
    </lineage>
</organism>
<protein>
    <submittedName>
        <fullName evidence="2">Uncharacterized protein</fullName>
    </submittedName>
</protein>
<dbReference type="Proteomes" id="UP000076584">
    <property type="component" value="Unassembled WGS sequence"/>
</dbReference>
<accession>A0A167DRU9</accession>
<proteinExistence type="predicted"/>
<gene>
    <name evidence="2" type="ORF">CI238_09916</name>
</gene>
<sequence length="96" mass="10364">MGFVLIPICPHAHTSTDILKLRTLGDKADKFAMYATNAAATSRASYSGGVDCVTTEGIPRPSKGQREPPPRESKMTWKETLEAEKAAKEKEGSLAN</sequence>
<evidence type="ECO:0000313" key="3">
    <source>
        <dbReference type="Proteomes" id="UP000076584"/>
    </source>
</evidence>
<evidence type="ECO:0000256" key="1">
    <source>
        <dbReference type="SAM" id="MobiDB-lite"/>
    </source>
</evidence>